<proteinExistence type="predicted"/>
<gene>
    <name evidence="1" type="ORF">PANT111_40002</name>
</gene>
<evidence type="ECO:0000313" key="1">
    <source>
        <dbReference type="EMBL" id="VXC34923.1"/>
    </source>
</evidence>
<protein>
    <submittedName>
        <fullName evidence="1">Uncharacterized protein</fullName>
    </submittedName>
</protein>
<dbReference type="Proteomes" id="UP000433737">
    <property type="component" value="Unassembled WGS sequence"/>
</dbReference>
<comment type="caution">
    <text evidence="1">The sequence shown here is derived from an EMBL/GenBank/DDBJ whole genome shotgun (WGS) entry which is preliminary data.</text>
</comment>
<organism evidence="1 2">
    <name type="scientific">Pantoea brenneri</name>
    <dbReference type="NCBI Taxonomy" id="472694"/>
    <lineage>
        <taxon>Bacteria</taxon>
        <taxon>Pseudomonadati</taxon>
        <taxon>Pseudomonadota</taxon>
        <taxon>Gammaproteobacteria</taxon>
        <taxon>Enterobacterales</taxon>
        <taxon>Erwiniaceae</taxon>
        <taxon>Pantoea</taxon>
    </lineage>
</organism>
<sequence>MAIGTQNLPSKLSPSRELTLIFSKGNGDDSSFMSVQYTYYVKFMG</sequence>
<dbReference type="EMBL" id="CABWMH010000034">
    <property type="protein sequence ID" value="VXC34923.1"/>
    <property type="molecule type" value="Genomic_DNA"/>
</dbReference>
<accession>A0AAX3JA15</accession>
<dbReference type="AlphaFoldDB" id="A0AAX3JA15"/>
<evidence type="ECO:0000313" key="2">
    <source>
        <dbReference type="Proteomes" id="UP000433737"/>
    </source>
</evidence>
<reference evidence="1 2" key="1">
    <citation type="submission" date="2019-10" db="EMBL/GenBank/DDBJ databases">
        <authorList>
            <person name="Karimi E."/>
        </authorList>
    </citation>
    <scope>NUCLEOTIDE SEQUENCE [LARGE SCALE GENOMIC DNA]</scope>
    <source>
        <strain evidence="1">Pantoea sp. 111</strain>
    </source>
</reference>
<name>A0AAX3JA15_9GAMM</name>